<sequence length="298" mass="35313">MKKITYLVDTENINTSWINIFKQMNRQDQMMLFYTENTPYLSYEYMNDLLRLERKPEMIRCKTGRNALDFQLVSHLGYLIHTDKTRKYVIVTKDKAYSVVAEYWTEKGFQVACCTPEQLEEKQESKQIPEEQEQKQNEIITSAMKNAEPQQDKIMASAMEKTEQPKEKQTKFGNRKFRKNNTKKQSGKSAKELDNRKTEKKIEEKTPKTSENEKQQPKAHNGKKKKQRNIRAELGELLPKEWKKQDKALLPELEKMITEDEKLDKKELHNKLIRKLGAEKGGQLYQILKNKIDKLYEK</sequence>
<feature type="compositionally biased region" description="Basic and acidic residues" evidence="1">
    <location>
        <begin position="189"/>
        <end position="216"/>
    </location>
</feature>
<gene>
    <name evidence="3" type="ORF">FYJ75_13190</name>
</gene>
<evidence type="ECO:0000259" key="2">
    <source>
        <dbReference type="Pfam" id="PF18475"/>
    </source>
</evidence>
<keyword evidence="4" id="KW-1185">Reference proteome</keyword>
<evidence type="ECO:0000256" key="1">
    <source>
        <dbReference type="SAM" id="MobiDB-lite"/>
    </source>
</evidence>
<feature type="domain" description="PIN-like" evidence="2">
    <location>
        <begin position="7"/>
        <end position="108"/>
    </location>
</feature>
<feature type="compositionally biased region" description="Basic residues" evidence="1">
    <location>
        <begin position="220"/>
        <end position="229"/>
    </location>
</feature>
<organism evidence="3 4">
    <name type="scientific">Roseburia porci</name>
    <dbReference type="NCBI Taxonomy" id="2605790"/>
    <lineage>
        <taxon>Bacteria</taxon>
        <taxon>Bacillati</taxon>
        <taxon>Bacillota</taxon>
        <taxon>Clostridia</taxon>
        <taxon>Lachnospirales</taxon>
        <taxon>Lachnospiraceae</taxon>
        <taxon>Roseburia</taxon>
    </lineage>
</organism>
<feature type="region of interest" description="Disordered" evidence="1">
    <location>
        <begin position="159"/>
        <end position="237"/>
    </location>
</feature>
<dbReference type="AlphaFoldDB" id="A0A6L5YVG1"/>
<dbReference type="EMBL" id="VUNI01000031">
    <property type="protein sequence ID" value="MST75932.1"/>
    <property type="molecule type" value="Genomic_DNA"/>
</dbReference>
<comment type="caution">
    <text evidence="3">The sequence shown here is derived from an EMBL/GenBank/DDBJ whole genome shotgun (WGS) entry which is preliminary data.</text>
</comment>
<feature type="compositionally biased region" description="Basic residues" evidence="1">
    <location>
        <begin position="173"/>
        <end position="186"/>
    </location>
</feature>
<feature type="compositionally biased region" description="Basic and acidic residues" evidence="1">
    <location>
        <begin position="160"/>
        <end position="170"/>
    </location>
</feature>
<accession>A0A6L5YVG1</accession>
<dbReference type="RefSeq" id="WP_154430901.1">
    <property type="nucleotide sequence ID" value="NZ_VUNI01000031.1"/>
</dbReference>
<reference evidence="3 4" key="1">
    <citation type="submission" date="2019-08" db="EMBL/GenBank/DDBJ databases">
        <title>In-depth cultivation of the pig gut microbiome towards novel bacterial diversity and tailored functional studies.</title>
        <authorList>
            <person name="Wylensek D."/>
            <person name="Hitch T.C.A."/>
            <person name="Clavel T."/>
        </authorList>
    </citation>
    <scope>NUCLEOTIDE SEQUENCE [LARGE SCALE GENOMIC DNA]</scope>
    <source>
        <strain evidence="3 4">MUC/MUC-530-WT-4D</strain>
    </source>
</reference>
<dbReference type="InterPro" id="IPR041494">
    <property type="entry name" value="PIN7"/>
</dbReference>
<name>A0A6L5YVG1_9FIRM</name>
<protein>
    <recommendedName>
        <fullName evidence="2">PIN-like domain-containing protein</fullName>
    </recommendedName>
</protein>
<proteinExistence type="predicted"/>
<dbReference type="Proteomes" id="UP000474024">
    <property type="component" value="Unassembled WGS sequence"/>
</dbReference>
<dbReference type="Pfam" id="PF18475">
    <property type="entry name" value="PIN7"/>
    <property type="match status" value="1"/>
</dbReference>
<evidence type="ECO:0000313" key="3">
    <source>
        <dbReference type="EMBL" id="MST75932.1"/>
    </source>
</evidence>
<evidence type="ECO:0000313" key="4">
    <source>
        <dbReference type="Proteomes" id="UP000474024"/>
    </source>
</evidence>